<proteinExistence type="predicted"/>
<protein>
    <submittedName>
        <fullName evidence="1">Uncharacterized protein</fullName>
    </submittedName>
</protein>
<reference evidence="1 2" key="1">
    <citation type="journal article" date="2014" name="Agronomy (Basel)">
        <title>A Draft Genome Sequence for Ensete ventricosum, the Drought-Tolerant Tree Against Hunger.</title>
        <authorList>
            <person name="Harrison J."/>
            <person name="Moore K.A."/>
            <person name="Paszkiewicz K."/>
            <person name="Jones T."/>
            <person name="Grant M."/>
            <person name="Ambacheew D."/>
            <person name="Muzemil S."/>
            <person name="Studholme D.J."/>
        </authorList>
    </citation>
    <scope>NUCLEOTIDE SEQUENCE [LARGE SCALE GENOMIC DNA]</scope>
</reference>
<sequence>MPLTSVQGKLRASAPYSIFYVDSLHVAWILYQVPPKSLCSSIYIELIVALASTHGTYPSWISVRLEQLSSLRSSHWKFRRPPSPVDYSVLLNNLCLVLPPQMHFARLRLFANTVPTAPFKVLAT</sequence>
<evidence type="ECO:0000313" key="2">
    <source>
        <dbReference type="Proteomes" id="UP000287651"/>
    </source>
</evidence>
<comment type="caution">
    <text evidence="1">The sequence shown here is derived from an EMBL/GenBank/DDBJ whole genome shotgun (WGS) entry which is preliminary data.</text>
</comment>
<dbReference type="EMBL" id="AMZH03009810">
    <property type="protein sequence ID" value="RRT56026.1"/>
    <property type="molecule type" value="Genomic_DNA"/>
</dbReference>
<name>A0A426YWB3_ENSVE</name>
<gene>
    <name evidence="1" type="ORF">B296_00027565</name>
</gene>
<accession>A0A426YWB3</accession>
<evidence type="ECO:0000313" key="1">
    <source>
        <dbReference type="EMBL" id="RRT56026.1"/>
    </source>
</evidence>
<organism evidence="1 2">
    <name type="scientific">Ensete ventricosum</name>
    <name type="common">Abyssinian banana</name>
    <name type="synonym">Musa ensete</name>
    <dbReference type="NCBI Taxonomy" id="4639"/>
    <lineage>
        <taxon>Eukaryota</taxon>
        <taxon>Viridiplantae</taxon>
        <taxon>Streptophyta</taxon>
        <taxon>Embryophyta</taxon>
        <taxon>Tracheophyta</taxon>
        <taxon>Spermatophyta</taxon>
        <taxon>Magnoliopsida</taxon>
        <taxon>Liliopsida</taxon>
        <taxon>Zingiberales</taxon>
        <taxon>Musaceae</taxon>
        <taxon>Ensete</taxon>
    </lineage>
</organism>
<dbReference type="Proteomes" id="UP000287651">
    <property type="component" value="Unassembled WGS sequence"/>
</dbReference>
<dbReference type="AlphaFoldDB" id="A0A426YWB3"/>